<organism evidence="1 2">
    <name type="scientific">Saccharopolyspora gregorii</name>
    <dbReference type="NCBI Taxonomy" id="33914"/>
    <lineage>
        <taxon>Bacteria</taxon>
        <taxon>Bacillati</taxon>
        <taxon>Actinomycetota</taxon>
        <taxon>Actinomycetes</taxon>
        <taxon>Pseudonocardiales</taxon>
        <taxon>Pseudonocardiaceae</taxon>
        <taxon>Saccharopolyspora</taxon>
    </lineage>
</organism>
<dbReference type="EMBL" id="BAAAYK010000038">
    <property type="protein sequence ID" value="GAA3355769.1"/>
    <property type="molecule type" value="Genomic_DNA"/>
</dbReference>
<evidence type="ECO:0000313" key="2">
    <source>
        <dbReference type="Proteomes" id="UP001500483"/>
    </source>
</evidence>
<gene>
    <name evidence="1" type="ORF">GCM10020366_17190</name>
</gene>
<dbReference type="InterPro" id="IPR036894">
    <property type="entry name" value="YbaB-like_sf"/>
</dbReference>
<sequence length="95" mass="10473">MQEIEDLVAEIGRRTEEVAEVGRSLSERRISVDVPGGIGTVSVSGHGQLIDIELDRENLWRTNESSLGRLVVDALADAERQAAELRERDFQNGQG</sequence>
<proteinExistence type="predicted"/>
<name>A0ABP6RMF2_9PSEU</name>
<comment type="caution">
    <text evidence="1">The sequence shown here is derived from an EMBL/GenBank/DDBJ whole genome shotgun (WGS) entry which is preliminary data.</text>
</comment>
<keyword evidence="2" id="KW-1185">Reference proteome</keyword>
<dbReference type="InterPro" id="IPR004401">
    <property type="entry name" value="YbaB/EbfC"/>
</dbReference>
<reference evidence="2" key="1">
    <citation type="journal article" date="2019" name="Int. J. Syst. Evol. Microbiol.">
        <title>The Global Catalogue of Microorganisms (GCM) 10K type strain sequencing project: providing services to taxonomists for standard genome sequencing and annotation.</title>
        <authorList>
            <consortium name="The Broad Institute Genomics Platform"/>
            <consortium name="The Broad Institute Genome Sequencing Center for Infectious Disease"/>
            <person name="Wu L."/>
            <person name="Ma J."/>
        </authorList>
    </citation>
    <scope>NUCLEOTIDE SEQUENCE [LARGE SCALE GENOMIC DNA]</scope>
    <source>
        <strain evidence="2">JCM 9687</strain>
    </source>
</reference>
<dbReference type="Pfam" id="PF02575">
    <property type="entry name" value="YbaB_DNA_bd"/>
    <property type="match status" value="1"/>
</dbReference>
<protein>
    <recommendedName>
        <fullName evidence="3">YbaB/EbfC family DNA-binding protein</fullName>
    </recommendedName>
</protein>
<dbReference type="Proteomes" id="UP001500483">
    <property type="component" value="Unassembled WGS sequence"/>
</dbReference>
<evidence type="ECO:0000313" key="1">
    <source>
        <dbReference type="EMBL" id="GAA3355769.1"/>
    </source>
</evidence>
<accession>A0ABP6RMF2</accession>
<dbReference type="Gene3D" id="3.30.1310.10">
    <property type="entry name" value="Nucleoid-associated protein YbaB-like domain"/>
    <property type="match status" value="1"/>
</dbReference>
<dbReference type="RefSeq" id="WP_258347844.1">
    <property type="nucleotide sequence ID" value="NZ_BAAAYK010000038.1"/>
</dbReference>
<evidence type="ECO:0008006" key="3">
    <source>
        <dbReference type="Google" id="ProtNLM"/>
    </source>
</evidence>
<dbReference type="SUPFAM" id="SSF82607">
    <property type="entry name" value="YbaB-like"/>
    <property type="match status" value="1"/>
</dbReference>